<keyword evidence="2" id="KW-0349">Heme</keyword>
<reference evidence="6" key="1">
    <citation type="submission" date="2021-02" db="EMBL/GenBank/DDBJ databases">
        <authorList>
            <person name="Nowell W R."/>
        </authorList>
    </citation>
    <scope>NUCLEOTIDE SEQUENCE</scope>
</reference>
<gene>
    <name evidence="8" type="ORF">BYL167_LOCUS7403</name>
    <name evidence="6" type="ORF">CJN711_LOCUS20641</name>
    <name evidence="7" type="ORF">GIL414_LOCUS5467</name>
    <name evidence="5" type="ORF">KQP761_LOCUS3524</name>
</gene>
<dbReference type="CDD" id="cd01040">
    <property type="entry name" value="Mb-like"/>
    <property type="match status" value="1"/>
</dbReference>
<dbReference type="GO" id="GO:0046872">
    <property type="term" value="F:metal ion binding"/>
    <property type="evidence" value="ECO:0007669"/>
    <property type="project" value="UniProtKB-KW"/>
</dbReference>
<evidence type="ECO:0000313" key="6">
    <source>
        <dbReference type="EMBL" id="CAF1374893.1"/>
    </source>
</evidence>
<dbReference type="Proteomes" id="UP000681967">
    <property type="component" value="Unassembled WGS sequence"/>
</dbReference>
<evidence type="ECO:0000313" key="5">
    <source>
        <dbReference type="EMBL" id="CAF1275769.1"/>
    </source>
</evidence>
<dbReference type="InterPro" id="IPR044399">
    <property type="entry name" value="Mb-like_M"/>
</dbReference>
<dbReference type="AlphaFoldDB" id="A0A815J5R8"/>
<evidence type="ECO:0000256" key="4">
    <source>
        <dbReference type="ARBA" id="ARBA00023004"/>
    </source>
</evidence>
<proteinExistence type="predicted"/>
<dbReference type="InterPro" id="IPR009050">
    <property type="entry name" value="Globin-like_sf"/>
</dbReference>
<dbReference type="EMBL" id="CAJOBH010001916">
    <property type="protein sequence ID" value="CAF3880147.1"/>
    <property type="molecule type" value="Genomic_DNA"/>
</dbReference>
<dbReference type="Proteomes" id="UP000663855">
    <property type="component" value="Unassembled WGS sequence"/>
</dbReference>
<comment type="caution">
    <text evidence="6">The sequence shown here is derived from an EMBL/GenBank/DDBJ whole genome shotgun (WGS) entry which is preliminary data.</text>
</comment>
<evidence type="ECO:0000256" key="3">
    <source>
        <dbReference type="ARBA" id="ARBA00022723"/>
    </source>
</evidence>
<keyword evidence="1" id="KW-0813">Transport</keyword>
<evidence type="ECO:0000256" key="1">
    <source>
        <dbReference type="ARBA" id="ARBA00022448"/>
    </source>
</evidence>
<dbReference type="EMBL" id="CAJOBJ010001444">
    <property type="protein sequence ID" value="CAF3879462.1"/>
    <property type="molecule type" value="Genomic_DNA"/>
</dbReference>
<organism evidence="6 9">
    <name type="scientific">Rotaria magnacalcarata</name>
    <dbReference type="NCBI Taxonomy" id="392030"/>
    <lineage>
        <taxon>Eukaryota</taxon>
        <taxon>Metazoa</taxon>
        <taxon>Spiralia</taxon>
        <taxon>Gnathifera</taxon>
        <taxon>Rotifera</taxon>
        <taxon>Eurotatoria</taxon>
        <taxon>Bdelloidea</taxon>
        <taxon>Philodinida</taxon>
        <taxon>Philodinidae</taxon>
        <taxon>Rotaria</taxon>
    </lineage>
</organism>
<keyword evidence="4" id="KW-0408">Iron</keyword>
<sequence>MGCASSSAASRPVIPSSIPGDFSIIAQQVKQMWPDVKKIDKLAEKTFAHLLYKYPEFKPLYHIPEAYKTEADLLNAKEIQEPSERFISFYGEVIENSNTRFNEVVREKATDLYLRNIRTNQIKVYGESLVHVIQYELSIDLTVEERQAWQLFSSEVSRSLAVEMSKFPRRSIV</sequence>
<dbReference type="EMBL" id="CAJNOW010000422">
    <property type="protein sequence ID" value="CAF1275769.1"/>
    <property type="molecule type" value="Genomic_DNA"/>
</dbReference>
<dbReference type="EMBL" id="CAJNOV010009665">
    <property type="protein sequence ID" value="CAF1374893.1"/>
    <property type="molecule type" value="Genomic_DNA"/>
</dbReference>
<keyword evidence="3" id="KW-0479">Metal-binding</keyword>
<accession>A0A815J5R8</accession>
<evidence type="ECO:0000256" key="2">
    <source>
        <dbReference type="ARBA" id="ARBA00022617"/>
    </source>
</evidence>
<evidence type="ECO:0000313" key="7">
    <source>
        <dbReference type="EMBL" id="CAF3879462.1"/>
    </source>
</evidence>
<dbReference type="GO" id="GO:0019825">
    <property type="term" value="F:oxygen binding"/>
    <property type="evidence" value="ECO:0007669"/>
    <property type="project" value="InterPro"/>
</dbReference>
<evidence type="ECO:0000313" key="9">
    <source>
        <dbReference type="Proteomes" id="UP000663855"/>
    </source>
</evidence>
<dbReference type="Proteomes" id="UP000681720">
    <property type="component" value="Unassembled WGS sequence"/>
</dbReference>
<dbReference type="InterPro" id="IPR012292">
    <property type="entry name" value="Globin/Proto"/>
</dbReference>
<dbReference type="OrthoDB" id="9995648at2759"/>
<protein>
    <submittedName>
        <fullName evidence="6">Uncharacterized protein</fullName>
    </submittedName>
</protein>
<dbReference type="GO" id="GO:0020037">
    <property type="term" value="F:heme binding"/>
    <property type="evidence" value="ECO:0007669"/>
    <property type="project" value="InterPro"/>
</dbReference>
<dbReference type="SUPFAM" id="SSF46458">
    <property type="entry name" value="Globin-like"/>
    <property type="match status" value="1"/>
</dbReference>
<name>A0A815J5R8_9BILA</name>
<dbReference type="Gene3D" id="1.10.490.10">
    <property type="entry name" value="Globins"/>
    <property type="match status" value="1"/>
</dbReference>
<dbReference type="Proteomes" id="UP000663834">
    <property type="component" value="Unassembled WGS sequence"/>
</dbReference>
<evidence type="ECO:0000313" key="8">
    <source>
        <dbReference type="EMBL" id="CAF3880147.1"/>
    </source>
</evidence>